<comment type="similarity">
    <text evidence="1">Belongs to the cytochrome b5 family. MAPR subfamily.</text>
</comment>
<protein>
    <submittedName>
        <fullName evidence="7">Tag-131 protein</fullName>
    </submittedName>
</protein>
<dbReference type="Pfam" id="PF00013">
    <property type="entry name" value="KH_1"/>
    <property type="match status" value="1"/>
</dbReference>
<dbReference type="InterPro" id="IPR036612">
    <property type="entry name" value="KH_dom_type_1_sf"/>
</dbReference>
<keyword evidence="2" id="KW-0694">RNA-binding</keyword>
<dbReference type="PROSITE" id="PS50084">
    <property type="entry name" value="KH_TYPE_1"/>
    <property type="match status" value="1"/>
</dbReference>
<dbReference type="EMBL" id="CAJNIZ010043386">
    <property type="protein sequence ID" value="CAE7658774.1"/>
    <property type="molecule type" value="Genomic_DNA"/>
</dbReference>
<evidence type="ECO:0000256" key="2">
    <source>
        <dbReference type="PROSITE-ProRule" id="PRU00117"/>
    </source>
</evidence>
<keyword evidence="8" id="KW-1185">Reference proteome</keyword>
<dbReference type="OrthoDB" id="416620at2759"/>
<dbReference type="Gene3D" id="3.10.120.10">
    <property type="entry name" value="Cytochrome b5-like heme/steroid binding domain"/>
    <property type="match status" value="1"/>
</dbReference>
<organism evidence="7 8">
    <name type="scientific">Symbiodinium pilosum</name>
    <name type="common">Dinoflagellate</name>
    <dbReference type="NCBI Taxonomy" id="2952"/>
    <lineage>
        <taxon>Eukaryota</taxon>
        <taxon>Sar</taxon>
        <taxon>Alveolata</taxon>
        <taxon>Dinophyceae</taxon>
        <taxon>Suessiales</taxon>
        <taxon>Symbiodiniaceae</taxon>
        <taxon>Symbiodinium</taxon>
    </lineage>
</organism>
<feature type="compositionally biased region" description="Pro residues" evidence="4">
    <location>
        <begin position="189"/>
        <end position="201"/>
    </location>
</feature>
<dbReference type="InterPro" id="IPR050577">
    <property type="entry name" value="MAPR/NEUFC/NENF-like"/>
</dbReference>
<feature type="region of interest" description="Disordered" evidence="4">
    <location>
        <begin position="114"/>
        <end position="204"/>
    </location>
</feature>
<dbReference type="PANTHER" id="PTHR10281">
    <property type="entry name" value="MEMBRANE-ASSOCIATED PROGESTERONE RECEPTOR COMPONENT-RELATED"/>
    <property type="match status" value="1"/>
</dbReference>
<gene>
    <name evidence="7" type="primary">tag-131</name>
    <name evidence="7" type="ORF">SPIL2461_LOCUS17795</name>
</gene>
<sequence length="616" mass="67442">MRDDDITTIVSCPVRRVGVLIGKAGATINQLRKETGASIEVERSDSKEPREASSIIERMLRFQAQSLQSKMLCSGPGHQIERLLQILPLLCQAPLSHKLILDGRHIHIRHMPPAATATGPQQQYPPPQHAPPPQAPPASHPGFPPAHAAPPPHYPPPQAGYQSYPGYAQPNLSPAQAPATAPAPQSHPHYPPPPSGYPPVPTYHHQVPSTYPTYPSYPSPTYPGYPAYPSQPAYPAYPPEQPPPAAPGSKRSASLKLSIPNGLHSQRPGAYGSRLLVDRLHHVQVAIRKMTSSCALDPAAALRRGHTVAARSITIQKAKTFEIASLLSFAIVPVALKTEDECNHQISLVILPRCALTLLRQTSFISTLYPQVFAANRSTDPNAEVQDAPKARKGKGAVTGAFPRLEAERRAPGARVWKESELALHDGQNRSRPLLIAILGEVYDVGPGERFYAPGEGYALMAGKDASRAMSTGQFAEDATPSLHGFSAEQIADVMHWRSFYRQHEQYRFVGFLEGLYYSKDGSPLPAMLNLEDAQSQIEKTQKAMAEAKQRFKACNSKTTQEDPRTEIWCDPRYHGEGASLVYVTAYSPESKKEESWCACASTSGRAEEIHRLSWM</sequence>
<evidence type="ECO:0000313" key="7">
    <source>
        <dbReference type="EMBL" id="CAE7658774.1"/>
    </source>
</evidence>
<dbReference type="InterPro" id="IPR001199">
    <property type="entry name" value="Cyt_B5-like_heme/steroid-bd"/>
</dbReference>
<reference evidence="7" key="1">
    <citation type="submission" date="2021-02" db="EMBL/GenBank/DDBJ databases">
        <authorList>
            <person name="Dougan E. K."/>
            <person name="Rhodes N."/>
            <person name="Thang M."/>
            <person name="Chan C."/>
        </authorList>
    </citation>
    <scope>NUCLEOTIDE SEQUENCE</scope>
</reference>
<dbReference type="GO" id="GO:0012505">
    <property type="term" value="C:endomembrane system"/>
    <property type="evidence" value="ECO:0007669"/>
    <property type="project" value="TreeGrafter"/>
</dbReference>
<evidence type="ECO:0000256" key="4">
    <source>
        <dbReference type="SAM" id="MobiDB-lite"/>
    </source>
</evidence>
<evidence type="ECO:0000259" key="5">
    <source>
        <dbReference type="SMART" id="SM00322"/>
    </source>
</evidence>
<feature type="compositionally biased region" description="Pro residues" evidence="4">
    <location>
        <begin position="235"/>
        <end position="246"/>
    </location>
</feature>
<feature type="region of interest" description="Disordered" evidence="4">
    <location>
        <begin position="233"/>
        <end position="253"/>
    </location>
</feature>
<name>A0A812VXX4_SYMPI</name>
<evidence type="ECO:0000256" key="1">
    <source>
        <dbReference type="ARBA" id="ARBA00038357"/>
    </source>
</evidence>
<evidence type="ECO:0000259" key="6">
    <source>
        <dbReference type="SMART" id="SM01117"/>
    </source>
</evidence>
<keyword evidence="3" id="KW-0175">Coiled coil</keyword>
<dbReference type="InterPro" id="IPR036400">
    <property type="entry name" value="Cyt_B5-like_heme/steroid_sf"/>
</dbReference>
<dbReference type="GO" id="GO:0016020">
    <property type="term" value="C:membrane"/>
    <property type="evidence" value="ECO:0007669"/>
    <property type="project" value="TreeGrafter"/>
</dbReference>
<dbReference type="AlphaFoldDB" id="A0A812VXX4"/>
<dbReference type="SMART" id="SM01117">
    <property type="entry name" value="Cyt-b5"/>
    <property type="match status" value="1"/>
</dbReference>
<dbReference type="InterPro" id="IPR004088">
    <property type="entry name" value="KH_dom_type_1"/>
</dbReference>
<evidence type="ECO:0000313" key="8">
    <source>
        <dbReference type="Proteomes" id="UP000649617"/>
    </source>
</evidence>
<dbReference type="SUPFAM" id="SSF54791">
    <property type="entry name" value="Eukaryotic type KH-domain (KH-domain type I)"/>
    <property type="match status" value="1"/>
</dbReference>
<dbReference type="SUPFAM" id="SSF55856">
    <property type="entry name" value="Cytochrome b5-like heme/steroid binding domain"/>
    <property type="match status" value="1"/>
</dbReference>
<dbReference type="InterPro" id="IPR004087">
    <property type="entry name" value="KH_dom"/>
</dbReference>
<feature type="compositionally biased region" description="Pro residues" evidence="4">
    <location>
        <begin position="123"/>
        <end position="158"/>
    </location>
</feature>
<feature type="domain" description="K Homology" evidence="5">
    <location>
        <begin position="4"/>
        <end position="61"/>
    </location>
</feature>
<feature type="domain" description="Cytochrome b5 heme-binding" evidence="6">
    <location>
        <begin position="417"/>
        <end position="514"/>
    </location>
</feature>
<feature type="compositionally biased region" description="Low complexity" evidence="4">
    <location>
        <begin position="173"/>
        <end position="188"/>
    </location>
</feature>
<feature type="region of interest" description="Disordered" evidence="4">
    <location>
        <begin position="379"/>
        <end position="399"/>
    </location>
</feature>
<accession>A0A812VXX4</accession>
<proteinExistence type="inferred from homology"/>
<dbReference type="Gene3D" id="3.30.1370.10">
    <property type="entry name" value="K Homology domain, type 1"/>
    <property type="match status" value="1"/>
</dbReference>
<dbReference type="Pfam" id="PF00173">
    <property type="entry name" value="Cyt-b5"/>
    <property type="match status" value="1"/>
</dbReference>
<dbReference type="SMART" id="SM00322">
    <property type="entry name" value="KH"/>
    <property type="match status" value="1"/>
</dbReference>
<feature type="coiled-coil region" evidence="3">
    <location>
        <begin position="531"/>
        <end position="558"/>
    </location>
</feature>
<dbReference type="GO" id="GO:0003723">
    <property type="term" value="F:RNA binding"/>
    <property type="evidence" value="ECO:0007669"/>
    <property type="project" value="UniProtKB-UniRule"/>
</dbReference>
<comment type="caution">
    <text evidence="7">The sequence shown here is derived from an EMBL/GenBank/DDBJ whole genome shotgun (WGS) entry which is preliminary data.</text>
</comment>
<evidence type="ECO:0000256" key="3">
    <source>
        <dbReference type="SAM" id="Coils"/>
    </source>
</evidence>
<dbReference type="PANTHER" id="PTHR10281:SF76">
    <property type="entry name" value="CALCUTTA CUP-RELATED"/>
    <property type="match status" value="1"/>
</dbReference>
<dbReference type="Proteomes" id="UP000649617">
    <property type="component" value="Unassembled WGS sequence"/>
</dbReference>